<dbReference type="InterPro" id="IPR032466">
    <property type="entry name" value="Metal_Hydrolase"/>
</dbReference>
<dbReference type="RefSeq" id="WP_159453188.1">
    <property type="nucleotide sequence ID" value="NZ_FWFS01000002.1"/>
</dbReference>
<dbReference type="GO" id="GO:0016831">
    <property type="term" value="F:carboxy-lyase activity"/>
    <property type="evidence" value="ECO:0007669"/>
    <property type="project" value="InterPro"/>
</dbReference>
<dbReference type="PANTHER" id="PTHR21240:SF19">
    <property type="entry name" value="CATALYTIC_ HYDROLASE"/>
    <property type="match status" value="1"/>
</dbReference>
<accession>A0A1Y5RS11</accession>
<keyword evidence="3" id="KW-0378">Hydrolase</keyword>
<keyword evidence="4" id="KW-1185">Reference proteome</keyword>
<evidence type="ECO:0000259" key="2">
    <source>
        <dbReference type="Pfam" id="PF04909"/>
    </source>
</evidence>
<organism evidence="3 4">
    <name type="scientific">Aquimixticola soesokkakensis</name>
    <dbReference type="NCBI Taxonomy" id="1519096"/>
    <lineage>
        <taxon>Bacteria</taxon>
        <taxon>Pseudomonadati</taxon>
        <taxon>Pseudomonadota</taxon>
        <taxon>Alphaproteobacteria</taxon>
        <taxon>Rhodobacterales</taxon>
        <taxon>Paracoccaceae</taxon>
        <taxon>Aquimixticola</taxon>
    </lineage>
</organism>
<dbReference type="EMBL" id="FWFS01000002">
    <property type="protein sequence ID" value="SLN22875.1"/>
    <property type="molecule type" value="Genomic_DNA"/>
</dbReference>
<dbReference type="InterPro" id="IPR032465">
    <property type="entry name" value="ACMSD"/>
</dbReference>
<feature type="domain" description="Amidohydrolase-related" evidence="2">
    <location>
        <begin position="47"/>
        <end position="304"/>
    </location>
</feature>
<dbReference type="AlphaFoldDB" id="A0A1Y5RS11"/>
<dbReference type="Pfam" id="PF04909">
    <property type="entry name" value="Amidohydro_2"/>
    <property type="match status" value="1"/>
</dbReference>
<name>A0A1Y5RS11_9RHOB</name>
<evidence type="ECO:0000256" key="1">
    <source>
        <dbReference type="ARBA" id="ARBA00023239"/>
    </source>
</evidence>
<dbReference type="PANTHER" id="PTHR21240">
    <property type="entry name" value="2-AMINO-3-CARBOXYLMUCONATE-6-SEMIALDEHYDE DECARBOXYLASE"/>
    <property type="match status" value="1"/>
</dbReference>
<evidence type="ECO:0000313" key="4">
    <source>
        <dbReference type="Proteomes" id="UP000193862"/>
    </source>
</evidence>
<keyword evidence="1" id="KW-0456">Lyase</keyword>
<dbReference type="PROSITE" id="PS51318">
    <property type="entry name" value="TAT"/>
    <property type="match status" value="1"/>
</dbReference>
<gene>
    <name evidence="3" type="ORF">AQS8620_00633</name>
</gene>
<proteinExistence type="predicted"/>
<dbReference type="OrthoDB" id="9787654at2"/>
<dbReference type="InterPro" id="IPR006680">
    <property type="entry name" value="Amidohydro-rel"/>
</dbReference>
<sequence>MTFTLNRRTVLAHGGAATALAGLGGGVSVGLGVGRAQAAPLPRQITDGQVHIWQAGGTKSPSASGRQDPLSAEELLETLDANAVDRAVIVPPSWAARGNDYALESAQKYPDRLAVLGLISMPGEDQRATVETWMDQAGMAGMRMFLSSDSGTAWLAEGGADWLWPVLAQKQIPVSVHAGDSLDVLAQAARAYPDLKLCVDAFGLGRGVEEDQALPKFRIVAQKLAPLPNVMLKTGAIPRDSAAAFPFPDMQALVRHAYDSFGPERLIYASDITLLKGPYSEGLDFWSALDFTSEADLAAILGANMNRWIGWA</sequence>
<reference evidence="3 4" key="1">
    <citation type="submission" date="2017-03" db="EMBL/GenBank/DDBJ databases">
        <authorList>
            <person name="Afonso C.L."/>
            <person name="Miller P.J."/>
            <person name="Scott M.A."/>
            <person name="Spackman E."/>
            <person name="Goraichik I."/>
            <person name="Dimitrov K.M."/>
            <person name="Suarez D.L."/>
            <person name="Swayne D.E."/>
        </authorList>
    </citation>
    <scope>NUCLEOTIDE SEQUENCE [LARGE SCALE GENOMIC DNA]</scope>
    <source>
        <strain evidence="3 4">CECT 8620</strain>
    </source>
</reference>
<protein>
    <submittedName>
        <fullName evidence="3">Amidohydrolase</fullName>
    </submittedName>
</protein>
<dbReference type="InterPro" id="IPR006311">
    <property type="entry name" value="TAT_signal"/>
</dbReference>
<dbReference type="SUPFAM" id="SSF51556">
    <property type="entry name" value="Metallo-dependent hydrolases"/>
    <property type="match status" value="1"/>
</dbReference>
<dbReference type="GO" id="GO:0016787">
    <property type="term" value="F:hydrolase activity"/>
    <property type="evidence" value="ECO:0007669"/>
    <property type="project" value="UniProtKB-KW"/>
</dbReference>
<evidence type="ECO:0000313" key="3">
    <source>
        <dbReference type="EMBL" id="SLN22875.1"/>
    </source>
</evidence>
<dbReference type="Proteomes" id="UP000193862">
    <property type="component" value="Unassembled WGS sequence"/>
</dbReference>
<dbReference type="Gene3D" id="3.20.20.140">
    <property type="entry name" value="Metal-dependent hydrolases"/>
    <property type="match status" value="1"/>
</dbReference>